<dbReference type="Gene3D" id="1.10.150.20">
    <property type="entry name" value="5' to 3' exonuclease, C-terminal subdomain"/>
    <property type="match status" value="1"/>
</dbReference>
<keyword evidence="6" id="KW-0227">DNA damage</keyword>
<feature type="compositionally biased region" description="Low complexity" evidence="12">
    <location>
        <begin position="659"/>
        <end position="668"/>
    </location>
</feature>
<evidence type="ECO:0000259" key="14">
    <source>
        <dbReference type="SMART" id="SM00485"/>
    </source>
</evidence>
<dbReference type="InterPro" id="IPR029060">
    <property type="entry name" value="PIN-like_dom_sf"/>
</dbReference>
<evidence type="ECO:0000256" key="8">
    <source>
        <dbReference type="ARBA" id="ARBA00022842"/>
    </source>
</evidence>
<dbReference type="SMART" id="SM00484">
    <property type="entry name" value="XPGI"/>
    <property type="match status" value="1"/>
</dbReference>
<dbReference type="GO" id="GO:0006281">
    <property type="term" value="P:DNA repair"/>
    <property type="evidence" value="ECO:0007669"/>
    <property type="project" value="UniProtKB-KW"/>
</dbReference>
<sequence>MGWDLAHGVICRLRGIQPPLWPPRHILKVADNKDCNGEGLSESLEVKIKPPRQAHKWPYSSQRESIGKALSSAGIRSNKKTHINCGSSARVVGILCANEDQIRRQGRSANDMTDWQKKKLSPNNNDSIQHTVAANVLVQILFRSAAVTWEDDSDFFTQDLPYPALRMVIMNCGLKVITNALYYAHSLYDFLLDMSSYQLSSRQHAHTLKNAVTKLNIMGINGLLPILTKVQKKVNLKDFKGKRIAVDGNVWLHRGAVACAQELALNQTTTAYITYFMKQVDLLRYYGVDPVIVFDGDSLPIKKHTNELRRRKRESAYGKALDHLRLGELELAADNFQKAIQITPHMTNEVIKVLKSSNVKYVHAPHEADPQLTYLCNNGMVSAVLTEDSDMLVFGCATVLFKLDPYGGAIQIRHQDLFCNMNNGFDFTSWDTSKFRHMCMISGCDYLPSISGVGLKTAYNMLTKHKTIDKTLPVLQSMALASPSYTTAFRKAEDAFLYQYIYAPKSKSCIPMTKLPANKTMADYEHLGANPNVKLQPSKAMPSQPLSVKSNTITENTTKSGPFTIDHTKNRMKEYPGKENIPPSACESRHGSIDMSIPGALSKRPAFDTLSKSFITSAKNLGKRKSSQSHQMNANSNSNKKLQLSSTRSLDRCRGADLSSPVTSPSTRTTEMKVRYVMKWGTNSYQGILRQHPTLEPTNCLVPGKPTNYI</sequence>
<evidence type="ECO:0000313" key="16">
    <source>
        <dbReference type="Proteomes" id="UP000078561"/>
    </source>
</evidence>
<dbReference type="InterPro" id="IPR038279">
    <property type="entry name" value="Ndc10_dom2_sf"/>
</dbReference>
<evidence type="ECO:0000256" key="10">
    <source>
        <dbReference type="ARBA" id="ARBA00023242"/>
    </source>
</evidence>
<dbReference type="SMART" id="SM00279">
    <property type="entry name" value="HhH2"/>
    <property type="match status" value="1"/>
</dbReference>
<dbReference type="InterPro" id="IPR036279">
    <property type="entry name" value="5-3_exonuclease_C_sf"/>
</dbReference>
<dbReference type="PANTHER" id="PTHR11081:SF9">
    <property type="entry name" value="FLAP ENDONUCLEASE 1"/>
    <property type="match status" value="1"/>
</dbReference>
<dbReference type="GO" id="GO:0005634">
    <property type="term" value="C:nucleus"/>
    <property type="evidence" value="ECO:0007669"/>
    <property type="project" value="UniProtKB-SubCell"/>
</dbReference>
<evidence type="ECO:0000256" key="6">
    <source>
        <dbReference type="ARBA" id="ARBA00022763"/>
    </source>
</evidence>
<dbReference type="GO" id="GO:0017108">
    <property type="term" value="F:5'-flap endonuclease activity"/>
    <property type="evidence" value="ECO:0007669"/>
    <property type="project" value="TreeGrafter"/>
</dbReference>
<dbReference type="Pfam" id="PF00752">
    <property type="entry name" value="XPG_N"/>
    <property type="match status" value="1"/>
</dbReference>
<evidence type="ECO:0000256" key="2">
    <source>
        <dbReference type="ARBA" id="ARBA00004123"/>
    </source>
</evidence>
<dbReference type="InterPro" id="IPR006086">
    <property type="entry name" value="XPG-I_dom"/>
</dbReference>
<name>A0A163MTR5_ABSGL</name>
<feature type="region of interest" description="Disordered" evidence="12">
    <location>
        <begin position="620"/>
        <end position="668"/>
    </location>
</feature>
<dbReference type="PANTHER" id="PTHR11081">
    <property type="entry name" value="FLAP ENDONUCLEASE FAMILY MEMBER"/>
    <property type="match status" value="1"/>
</dbReference>
<dbReference type="Gene3D" id="1.10.443.20">
    <property type="entry name" value="Centromere DNA-binding protein complex CBF3 subunit, domain 2"/>
    <property type="match status" value="1"/>
</dbReference>
<evidence type="ECO:0000256" key="9">
    <source>
        <dbReference type="ARBA" id="ARBA00023204"/>
    </source>
</evidence>
<keyword evidence="11" id="KW-0802">TPR repeat</keyword>
<protein>
    <submittedName>
        <fullName evidence="15">Uncharacterized protein</fullName>
    </submittedName>
</protein>
<dbReference type="InterPro" id="IPR006085">
    <property type="entry name" value="XPG_DNA_repair_N"/>
</dbReference>
<dbReference type="SUPFAM" id="SSF47807">
    <property type="entry name" value="5' to 3' exonuclease, C-terminal subdomain"/>
    <property type="match status" value="1"/>
</dbReference>
<evidence type="ECO:0000256" key="7">
    <source>
        <dbReference type="ARBA" id="ARBA00022801"/>
    </source>
</evidence>
<keyword evidence="3" id="KW-0540">Nuclease</keyword>
<evidence type="ECO:0000256" key="4">
    <source>
        <dbReference type="ARBA" id="ARBA00022723"/>
    </source>
</evidence>
<dbReference type="InterPro" id="IPR044752">
    <property type="entry name" value="PIN-like_EXO1"/>
</dbReference>
<keyword evidence="4" id="KW-0479">Metal-binding</keyword>
<organism evidence="15">
    <name type="scientific">Absidia glauca</name>
    <name type="common">Pin mould</name>
    <dbReference type="NCBI Taxonomy" id="4829"/>
    <lineage>
        <taxon>Eukaryota</taxon>
        <taxon>Fungi</taxon>
        <taxon>Fungi incertae sedis</taxon>
        <taxon>Mucoromycota</taxon>
        <taxon>Mucoromycotina</taxon>
        <taxon>Mucoromycetes</taxon>
        <taxon>Mucorales</taxon>
        <taxon>Cunninghamellaceae</taxon>
        <taxon>Absidia</taxon>
    </lineage>
</organism>
<keyword evidence="7" id="KW-0378">Hydrolase</keyword>
<dbReference type="GO" id="GO:0003677">
    <property type="term" value="F:DNA binding"/>
    <property type="evidence" value="ECO:0007669"/>
    <property type="project" value="InterPro"/>
</dbReference>
<dbReference type="InterPro" id="IPR006084">
    <property type="entry name" value="XPG/Rad2"/>
</dbReference>
<gene>
    <name evidence="15" type="primary">ABSGL_14244.1 scaffold 14385</name>
</gene>
<dbReference type="SMART" id="SM00485">
    <property type="entry name" value="XPGN"/>
    <property type="match status" value="1"/>
</dbReference>
<evidence type="ECO:0000256" key="3">
    <source>
        <dbReference type="ARBA" id="ARBA00022722"/>
    </source>
</evidence>
<keyword evidence="5" id="KW-0255">Endonuclease</keyword>
<feature type="repeat" description="TPR" evidence="11">
    <location>
        <begin position="313"/>
        <end position="346"/>
    </location>
</feature>
<dbReference type="AlphaFoldDB" id="A0A163MTR5"/>
<proteinExistence type="predicted"/>
<dbReference type="SUPFAM" id="SSF88723">
    <property type="entry name" value="PIN domain-like"/>
    <property type="match status" value="1"/>
</dbReference>
<dbReference type="EMBL" id="LT554895">
    <property type="protein sequence ID" value="SAM08581.1"/>
    <property type="molecule type" value="Genomic_DNA"/>
</dbReference>
<evidence type="ECO:0000256" key="1">
    <source>
        <dbReference type="ARBA" id="ARBA00001946"/>
    </source>
</evidence>
<dbReference type="InterPro" id="IPR008918">
    <property type="entry name" value="HhH2"/>
</dbReference>
<evidence type="ECO:0000313" key="15">
    <source>
        <dbReference type="EMBL" id="SAM08581.1"/>
    </source>
</evidence>
<feature type="domain" description="XPG N-terminal" evidence="14">
    <location>
        <begin position="218"/>
        <end position="316"/>
    </location>
</feature>
<comment type="cofactor">
    <cofactor evidence="1">
        <name>Mg(2+)</name>
        <dbReference type="ChEBI" id="CHEBI:18420"/>
    </cofactor>
</comment>
<feature type="compositionally biased region" description="Low complexity" evidence="12">
    <location>
        <begin position="633"/>
        <end position="646"/>
    </location>
</feature>
<dbReference type="InterPro" id="IPR019734">
    <property type="entry name" value="TPR_rpt"/>
</dbReference>
<keyword evidence="9" id="KW-0234">DNA repair</keyword>
<comment type="subcellular location">
    <subcellularLocation>
        <location evidence="2">Nucleus</location>
    </subcellularLocation>
</comment>
<dbReference type="GO" id="GO:0008409">
    <property type="term" value="F:5'-3' exonuclease activity"/>
    <property type="evidence" value="ECO:0007669"/>
    <property type="project" value="UniProtKB-ARBA"/>
</dbReference>
<dbReference type="Pfam" id="PF00867">
    <property type="entry name" value="XPG_I"/>
    <property type="match status" value="1"/>
</dbReference>
<evidence type="ECO:0000256" key="12">
    <source>
        <dbReference type="SAM" id="MobiDB-lite"/>
    </source>
</evidence>
<dbReference type="OrthoDB" id="26491at2759"/>
<keyword evidence="16" id="KW-1185">Reference proteome</keyword>
<evidence type="ECO:0000259" key="13">
    <source>
        <dbReference type="SMART" id="SM00484"/>
    </source>
</evidence>
<reference evidence="15" key="1">
    <citation type="submission" date="2016-04" db="EMBL/GenBank/DDBJ databases">
        <authorList>
            <person name="Evans L.H."/>
            <person name="Alamgir A."/>
            <person name="Owens N."/>
            <person name="Weber N.D."/>
            <person name="Virtaneva K."/>
            <person name="Barbian K."/>
            <person name="Babar A."/>
            <person name="Rosenke K."/>
        </authorList>
    </citation>
    <scope>NUCLEOTIDE SEQUENCE [LARGE SCALE GENOMIC DNA]</scope>
    <source>
        <strain evidence="15">CBS 101.48</strain>
    </source>
</reference>
<dbReference type="PRINTS" id="PR00853">
    <property type="entry name" value="XPGRADSUPER"/>
</dbReference>
<keyword evidence="8" id="KW-0460">Magnesium</keyword>
<dbReference type="GO" id="GO:0046872">
    <property type="term" value="F:metal ion binding"/>
    <property type="evidence" value="ECO:0007669"/>
    <property type="project" value="UniProtKB-KW"/>
</dbReference>
<dbReference type="FunFam" id="3.40.50.1010:FF:000002">
    <property type="entry name" value="Exonuclease 1, putative"/>
    <property type="match status" value="1"/>
</dbReference>
<dbReference type="Gene3D" id="3.40.50.1010">
    <property type="entry name" value="5'-nuclease"/>
    <property type="match status" value="1"/>
</dbReference>
<feature type="domain" description="XPG-I" evidence="13">
    <location>
        <begin position="355"/>
        <end position="424"/>
    </location>
</feature>
<keyword evidence="10" id="KW-0539">Nucleus</keyword>
<dbReference type="FunFam" id="1.10.150.20:FF:000011">
    <property type="entry name" value="exonuclease 1"/>
    <property type="match status" value="1"/>
</dbReference>
<evidence type="ECO:0000256" key="5">
    <source>
        <dbReference type="ARBA" id="ARBA00022759"/>
    </source>
</evidence>
<dbReference type="Proteomes" id="UP000078561">
    <property type="component" value="Unassembled WGS sequence"/>
</dbReference>
<evidence type="ECO:0000256" key="11">
    <source>
        <dbReference type="PROSITE-ProRule" id="PRU00339"/>
    </source>
</evidence>
<dbReference type="STRING" id="4829.A0A163MTR5"/>
<dbReference type="CDD" id="cd09857">
    <property type="entry name" value="PIN_EXO1"/>
    <property type="match status" value="1"/>
</dbReference>
<accession>A0A163MTR5</accession>
<dbReference type="InParanoid" id="A0A163MTR5"/>
<dbReference type="PROSITE" id="PS50005">
    <property type="entry name" value="TPR"/>
    <property type="match status" value="1"/>
</dbReference>